<dbReference type="Pfam" id="PF01207">
    <property type="entry name" value="Dus"/>
    <property type="match status" value="1"/>
</dbReference>
<evidence type="ECO:0000259" key="10">
    <source>
        <dbReference type="Pfam" id="PF01207"/>
    </source>
</evidence>
<dbReference type="InterPro" id="IPR018517">
    <property type="entry name" value="tRNA_hU_synthase_CS"/>
</dbReference>
<dbReference type="GO" id="GO:0050660">
    <property type="term" value="F:flavin adenine dinucleotide binding"/>
    <property type="evidence" value="ECO:0007669"/>
    <property type="project" value="InterPro"/>
</dbReference>
<comment type="cofactor">
    <cofactor evidence="1 7 9">
        <name>FMN</name>
        <dbReference type="ChEBI" id="CHEBI:58210"/>
    </cofactor>
</comment>
<dbReference type="PIRSF" id="PIRSF006621">
    <property type="entry name" value="Dus"/>
    <property type="match status" value="1"/>
</dbReference>
<keyword evidence="2 7" id="KW-0285">Flavoprotein</keyword>
<evidence type="ECO:0000256" key="1">
    <source>
        <dbReference type="ARBA" id="ARBA00001917"/>
    </source>
</evidence>
<dbReference type="AlphaFoldDB" id="A0A510JZG3"/>
<keyword evidence="4 7" id="KW-0819">tRNA processing</keyword>
<feature type="binding site" evidence="9">
    <location>
        <begin position="214"/>
        <end position="215"/>
    </location>
    <ligand>
        <name>FMN</name>
        <dbReference type="ChEBI" id="CHEBI:58210"/>
    </ligand>
</feature>
<proteinExistence type="inferred from homology"/>
<keyword evidence="12" id="KW-1185">Reference proteome</keyword>
<dbReference type="PANTHER" id="PTHR45846">
    <property type="entry name" value="TRNA-DIHYDROURIDINE(47) SYNTHASE [NAD(P)(+)]-LIKE"/>
    <property type="match status" value="1"/>
</dbReference>
<dbReference type="PROSITE" id="PS01136">
    <property type="entry name" value="UPF0034"/>
    <property type="match status" value="1"/>
</dbReference>
<gene>
    <name evidence="11" type="ORF">JMUB3870_0900</name>
</gene>
<reference evidence="11 12" key="1">
    <citation type="submission" date="2019-07" db="EMBL/GenBank/DDBJ databases">
        <title>Complete Genome Sequence of Leptotrichia trevisanii Strain JMUB3870.</title>
        <authorList>
            <person name="Watanabe S."/>
            <person name="Cui L."/>
        </authorList>
    </citation>
    <scope>NUCLEOTIDE SEQUENCE [LARGE SCALE GENOMIC DNA]</scope>
    <source>
        <strain evidence="11 12">JMUB3870</strain>
    </source>
</reference>
<name>A0A510JZG3_9FUSO</name>
<evidence type="ECO:0000256" key="7">
    <source>
        <dbReference type="PIRNR" id="PIRNR006621"/>
    </source>
</evidence>
<dbReference type="EC" id="1.3.1.-" evidence="7"/>
<comment type="similarity">
    <text evidence="7">Belongs to the dus family.</text>
</comment>
<accession>A0A510JZG3</accession>
<dbReference type="Gene3D" id="3.20.20.70">
    <property type="entry name" value="Aldolase class I"/>
    <property type="match status" value="1"/>
</dbReference>
<keyword evidence="6 7" id="KW-0560">Oxidoreductase</keyword>
<sequence length="325" mass="37432">MKIYTAPMAGTTDYSFRKILEKFEPDFLFTEMVNANLLNRENDTTINELLKCDNKEKTGTQIFGGDKNELVSGILKLKNFGFRKININMGCPQPKIVKNGAGSALLENYDLVNQVLLETQDIGAEISIKIRVGYKDFDNPEIFLNLANKHNLDFICVHGRTQEQMYLGTADWEIVEKLSKMTRNTQFFGNGDLFEPSEIKRKITPCNLDGIILSRGIIGNPWLIPQTREFLQSGKINTIQTFDETKSLALEHLQNIVENKGENKAVLEINKFLRPYFQRFWDKNLDRNSEFAVIENFYDENLKSKIDKIILEKGILEKIKMIEML</sequence>
<keyword evidence="5" id="KW-0521">NADP</keyword>
<evidence type="ECO:0000256" key="5">
    <source>
        <dbReference type="ARBA" id="ARBA00022857"/>
    </source>
</evidence>
<dbReference type="RefSeq" id="WP_155282562.1">
    <property type="nucleotide sequence ID" value="NZ_AP019831.1"/>
</dbReference>
<dbReference type="InterPro" id="IPR035587">
    <property type="entry name" value="DUS-like_FMN-bd"/>
</dbReference>
<dbReference type="InterPro" id="IPR013785">
    <property type="entry name" value="Aldolase_TIM"/>
</dbReference>
<dbReference type="OrthoDB" id="9764501at2"/>
<dbReference type="InterPro" id="IPR001269">
    <property type="entry name" value="DUS_fam"/>
</dbReference>
<evidence type="ECO:0000256" key="6">
    <source>
        <dbReference type="ARBA" id="ARBA00023002"/>
    </source>
</evidence>
<keyword evidence="3 7" id="KW-0288">FMN</keyword>
<protein>
    <recommendedName>
        <fullName evidence="7">tRNA-dihydrouridine synthase</fullName>
        <ecNumber evidence="7">1.3.1.-</ecNumber>
    </recommendedName>
</protein>
<keyword evidence="9" id="KW-0547">Nucleotide-binding</keyword>
<dbReference type="EMBL" id="AP019831">
    <property type="protein sequence ID" value="BBM44782.1"/>
    <property type="molecule type" value="Genomic_DNA"/>
</dbReference>
<evidence type="ECO:0000256" key="4">
    <source>
        <dbReference type="ARBA" id="ARBA00022694"/>
    </source>
</evidence>
<dbReference type="PANTHER" id="PTHR45846:SF1">
    <property type="entry name" value="TRNA-DIHYDROURIDINE(47) SYNTHASE [NAD(P)(+)]-LIKE"/>
    <property type="match status" value="1"/>
</dbReference>
<evidence type="ECO:0000256" key="2">
    <source>
        <dbReference type="ARBA" id="ARBA00022630"/>
    </source>
</evidence>
<feature type="binding site" evidence="9">
    <location>
        <position position="129"/>
    </location>
    <ligand>
        <name>FMN</name>
        <dbReference type="ChEBI" id="CHEBI:58210"/>
    </ligand>
</feature>
<evidence type="ECO:0000256" key="3">
    <source>
        <dbReference type="ARBA" id="ARBA00022643"/>
    </source>
</evidence>
<feature type="binding site" evidence="9">
    <location>
        <begin position="7"/>
        <end position="9"/>
    </location>
    <ligand>
        <name>FMN</name>
        <dbReference type="ChEBI" id="CHEBI:58210"/>
    </ligand>
</feature>
<evidence type="ECO:0000313" key="11">
    <source>
        <dbReference type="EMBL" id="BBM44782.1"/>
    </source>
</evidence>
<feature type="active site" description="Proton donor" evidence="8">
    <location>
        <position position="91"/>
    </location>
</feature>
<evidence type="ECO:0000256" key="8">
    <source>
        <dbReference type="PIRSR" id="PIRSR006621-1"/>
    </source>
</evidence>
<evidence type="ECO:0000256" key="9">
    <source>
        <dbReference type="PIRSR" id="PIRSR006621-2"/>
    </source>
</evidence>
<organism evidence="11 12">
    <name type="scientific">Leptotrichia trevisanii</name>
    <dbReference type="NCBI Taxonomy" id="109328"/>
    <lineage>
        <taxon>Bacteria</taxon>
        <taxon>Fusobacteriati</taxon>
        <taxon>Fusobacteriota</taxon>
        <taxon>Fusobacteriia</taxon>
        <taxon>Fusobacteriales</taxon>
        <taxon>Leptotrichiaceae</taxon>
        <taxon>Leptotrichia</taxon>
    </lineage>
</organism>
<dbReference type="GO" id="GO:0017150">
    <property type="term" value="F:tRNA dihydrouridine synthase activity"/>
    <property type="evidence" value="ECO:0007669"/>
    <property type="project" value="InterPro"/>
</dbReference>
<dbReference type="Proteomes" id="UP000422644">
    <property type="component" value="Chromosome"/>
</dbReference>
<comment type="function">
    <text evidence="7">Catalyzes the synthesis of 5,6-dihydrouridine (D), a modified base found in the D-loop of most tRNAs, via the reduction of the C5-C6 double bond in target uridines.</text>
</comment>
<dbReference type="SUPFAM" id="SSF51395">
    <property type="entry name" value="FMN-linked oxidoreductases"/>
    <property type="match status" value="1"/>
</dbReference>
<dbReference type="GO" id="GO:0003723">
    <property type="term" value="F:RNA binding"/>
    <property type="evidence" value="ECO:0007669"/>
    <property type="project" value="TreeGrafter"/>
</dbReference>
<evidence type="ECO:0000313" key="12">
    <source>
        <dbReference type="Proteomes" id="UP000422644"/>
    </source>
</evidence>
<feature type="domain" description="DUS-like FMN-binding" evidence="10">
    <location>
        <begin position="6"/>
        <end position="283"/>
    </location>
</feature>
<feature type="binding site" evidence="9">
    <location>
        <position position="158"/>
    </location>
    <ligand>
        <name>FMN</name>
        <dbReference type="ChEBI" id="CHEBI:58210"/>
    </ligand>
</feature>
<dbReference type="CDD" id="cd02801">
    <property type="entry name" value="DUS_like_FMN"/>
    <property type="match status" value="1"/>
</dbReference>
<feature type="binding site" evidence="9">
    <location>
        <position position="61"/>
    </location>
    <ligand>
        <name>FMN</name>
        <dbReference type="ChEBI" id="CHEBI:58210"/>
    </ligand>
</feature>